<evidence type="ECO:0000313" key="2">
    <source>
        <dbReference type="EMBL" id="CAB3409809.1"/>
    </source>
</evidence>
<dbReference type="EMBL" id="CADEPM010000009">
    <property type="protein sequence ID" value="CAB3409809.1"/>
    <property type="molecule type" value="Genomic_DNA"/>
</dbReference>
<reference evidence="2 3" key="1">
    <citation type="submission" date="2020-04" db="EMBL/GenBank/DDBJ databases">
        <authorList>
            <person name="Laetsch R D."/>
            <person name="Stevens L."/>
            <person name="Kumar S."/>
            <person name="Blaxter L. M."/>
        </authorList>
    </citation>
    <scope>NUCLEOTIDE SEQUENCE [LARGE SCALE GENOMIC DNA]</scope>
</reference>
<dbReference type="Proteomes" id="UP000494206">
    <property type="component" value="Unassembled WGS sequence"/>
</dbReference>
<sequence length="122" mass="14086">MFTSDEIINRNSHFYIMAVLLSFCKLFFSWNNVNDTNLLQVDMPTIMFITEMIAVPLSIINPSAWFAIFMTSLSNLCIITGLPTLGVAVIAFMFVTIFYNDIRKWKKSKRDAELLEKEAQFI</sequence>
<protein>
    <submittedName>
        <fullName evidence="2">Uncharacterized protein</fullName>
    </submittedName>
</protein>
<evidence type="ECO:0000313" key="3">
    <source>
        <dbReference type="Proteomes" id="UP000494206"/>
    </source>
</evidence>
<organism evidence="2 3">
    <name type="scientific">Caenorhabditis bovis</name>
    <dbReference type="NCBI Taxonomy" id="2654633"/>
    <lineage>
        <taxon>Eukaryota</taxon>
        <taxon>Metazoa</taxon>
        <taxon>Ecdysozoa</taxon>
        <taxon>Nematoda</taxon>
        <taxon>Chromadorea</taxon>
        <taxon>Rhabditida</taxon>
        <taxon>Rhabditina</taxon>
        <taxon>Rhabditomorpha</taxon>
        <taxon>Rhabditoidea</taxon>
        <taxon>Rhabditidae</taxon>
        <taxon>Peloderinae</taxon>
        <taxon>Caenorhabditis</taxon>
    </lineage>
</organism>
<comment type="caution">
    <text evidence="2">The sequence shown here is derived from an EMBL/GenBank/DDBJ whole genome shotgun (WGS) entry which is preliminary data.</text>
</comment>
<keyword evidence="1" id="KW-0812">Transmembrane</keyword>
<keyword evidence="3" id="KW-1185">Reference proteome</keyword>
<evidence type="ECO:0000256" key="1">
    <source>
        <dbReference type="SAM" id="Phobius"/>
    </source>
</evidence>
<keyword evidence="1" id="KW-1133">Transmembrane helix</keyword>
<accession>A0A8S1FB74</accession>
<feature type="transmembrane region" description="Helical" evidence="1">
    <location>
        <begin position="73"/>
        <end position="99"/>
    </location>
</feature>
<gene>
    <name evidence="2" type="ORF">CBOVIS_LOCUS11416</name>
</gene>
<dbReference type="OrthoDB" id="5861402at2759"/>
<proteinExistence type="predicted"/>
<dbReference type="AlphaFoldDB" id="A0A8S1FB74"/>
<keyword evidence="1" id="KW-0472">Membrane</keyword>
<feature type="transmembrane region" description="Helical" evidence="1">
    <location>
        <begin position="12"/>
        <end position="33"/>
    </location>
</feature>
<feature type="transmembrane region" description="Helical" evidence="1">
    <location>
        <begin position="45"/>
        <end position="67"/>
    </location>
</feature>
<name>A0A8S1FB74_9PELO</name>